<dbReference type="PANTHER" id="PTHR20854">
    <property type="entry name" value="INOSITOL MONOPHOSPHATASE"/>
    <property type="match status" value="1"/>
</dbReference>
<gene>
    <name evidence="1" type="ORF">METZ01_LOCUS450560</name>
</gene>
<dbReference type="GO" id="GO:0008934">
    <property type="term" value="F:inositol monophosphate 1-phosphatase activity"/>
    <property type="evidence" value="ECO:0007669"/>
    <property type="project" value="TreeGrafter"/>
</dbReference>
<dbReference type="InterPro" id="IPR000760">
    <property type="entry name" value="Inositol_monophosphatase-like"/>
</dbReference>
<evidence type="ECO:0008006" key="2">
    <source>
        <dbReference type="Google" id="ProtNLM"/>
    </source>
</evidence>
<dbReference type="EMBL" id="UINC01185814">
    <property type="protein sequence ID" value="SVD97706.1"/>
    <property type="molecule type" value="Genomic_DNA"/>
</dbReference>
<dbReference type="GO" id="GO:0006020">
    <property type="term" value="P:inositol metabolic process"/>
    <property type="evidence" value="ECO:0007669"/>
    <property type="project" value="TreeGrafter"/>
</dbReference>
<feature type="non-terminal residue" evidence="1">
    <location>
        <position position="224"/>
    </location>
</feature>
<dbReference type="AlphaFoldDB" id="A0A382ZQ20"/>
<dbReference type="Gene3D" id="3.30.540.10">
    <property type="entry name" value="Fructose-1,6-Bisphosphatase, subunit A, domain 1"/>
    <property type="match status" value="1"/>
</dbReference>
<proteinExistence type="predicted"/>
<evidence type="ECO:0000313" key="1">
    <source>
        <dbReference type="EMBL" id="SVD97706.1"/>
    </source>
</evidence>
<name>A0A382ZQ20_9ZZZZ</name>
<dbReference type="Pfam" id="PF00459">
    <property type="entry name" value="Inositol_P"/>
    <property type="match status" value="1"/>
</dbReference>
<reference evidence="1" key="1">
    <citation type="submission" date="2018-05" db="EMBL/GenBank/DDBJ databases">
        <authorList>
            <person name="Lanie J.A."/>
            <person name="Ng W.-L."/>
            <person name="Kazmierczak K.M."/>
            <person name="Andrzejewski T.M."/>
            <person name="Davidsen T.M."/>
            <person name="Wayne K.J."/>
            <person name="Tettelin H."/>
            <person name="Glass J.I."/>
            <person name="Rusch D."/>
            <person name="Podicherti R."/>
            <person name="Tsui H.-C.T."/>
            <person name="Winkler M.E."/>
        </authorList>
    </citation>
    <scope>NUCLEOTIDE SEQUENCE</scope>
</reference>
<organism evidence="1">
    <name type="scientific">marine metagenome</name>
    <dbReference type="NCBI Taxonomy" id="408172"/>
    <lineage>
        <taxon>unclassified sequences</taxon>
        <taxon>metagenomes</taxon>
        <taxon>ecological metagenomes</taxon>
    </lineage>
</organism>
<protein>
    <recommendedName>
        <fullName evidence="2">Inositol monophosphatase</fullName>
    </recommendedName>
</protein>
<dbReference type="PANTHER" id="PTHR20854:SF4">
    <property type="entry name" value="INOSITOL-1-MONOPHOSPHATASE-RELATED"/>
    <property type="match status" value="1"/>
</dbReference>
<dbReference type="SUPFAM" id="SSF56655">
    <property type="entry name" value="Carbohydrate phosphatase"/>
    <property type="match status" value="1"/>
</dbReference>
<sequence length="224" mass="24757">VTARIDPENFLDVLLPVVRQCAEASLIFYGNVADLGKAADTTLRGSQAQLASSVLTAVDTALQDIILTVVLQHFPQVRCIAEEDTPLKRRFRGSRDADYTVILDPIDGTLHYQRGDASYHICVGLAQDGIMQAALVARPDENKVFTAIRDRGAYVQVGRRRPRRLRLPKTPRTNAAFISTKARIYQEPARQRLDPSESPIGAALVLTLLAEGDLCAYLTRQVEM</sequence>
<dbReference type="GO" id="GO:0007165">
    <property type="term" value="P:signal transduction"/>
    <property type="evidence" value="ECO:0007669"/>
    <property type="project" value="TreeGrafter"/>
</dbReference>
<feature type="non-terminal residue" evidence="1">
    <location>
        <position position="1"/>
    </location>
</feature>
<accession>A0A382ZQ20</accession>